<proteinExistence type="predicted"/>
<evidence type="ECO:0000256" key="5">
    <source>
        <dbReference type="ARBA" id="ARBA00023136"/>
    </source>
</evidence>
<dbReference type="STRING" id="1798470.A3D55_02850"/>
<feature type="region of interest" description="Disordered" evidence="6">
    <location>
        <begin position="231"/>
        <end position="250"/>
    </location>
</feature>
<reference evidence="8 9" key="1">
    <citation type="journal article" date="2016" name="Nat. Commun.">
        <title>Thousands of microbial genomes shed light on interconnected biogeochemical processes in an aquifer system.</title>
        <authorList>
            <person name="Anantharaman K."/>
            <person name="Brown C.T."/>
            <person name="Hug L.A."/>
            <person name="Sharon I."/>
            <person name="Castelle C.J."/>
            <person name="Probst A.J."/>
            <person name="Thomas B.C."/>
            <person name="Singh A."/>
            <person name="Wilkins M.J."/>
            <person name="Karaoz U."/>
            <person name="Brodie E.L."/>
            <person name="Williams K.H."/>
            <person name="Hubbard S.S."/>
            <person name="Banfield J.F."/>
        </authorList>
    </citation>
    <scope>NUCLEOTIDE SEQUENCE [LARGE SCALE GENOMIC DNA]</scope>
</reference>
<keyword evidence="3 7" id="KW-0812">Transmembrane</keyword>
<gene>
    <name evidence="8" type="ORF">A3D55_02850</name>
</gene>
<evidence type="ECO:0000256" key="2">
    <source>
        <dbReference type="ARBA" id="ARBA00022475"/>
    </source>
</evidence>
<evidence type="ECO:0008006" key="10">
    <source>
        <dbReference type="Google" id="ProtNLM"/>
    </source>
</evidence>
<dbReference type="GO" id="GO:0005886">
    <property type="term" value="C:plasma membrane"/>
    <property type="evidence" value="ECO:0007669"/>
    <property type="project" value="UniProtKB-SubCell"/>
</dbReference>
<evidence type="ECO:0000256" key="7">
    <source>
        <dbReference type="SAM" id="Phobius"/>
    </source>
</evidence>
<evidence type="ECO:0000256" key="4">
    <source>
        <dbReference type="ARBA" id="ARBA00022989"/>
    </source>
</evidence>
<accession>A0A1F6BQ76</accession>
<feature type="transmembrane region" description="Helical" evidence="7">
    <location>
        <begin position="189"/>
        <end position="207"/>
    </location>
</feature>
<evidence type="ECO:0000256" key="3">
    <source>
        <dbReference type="ARBA" id="ARBA00022692"/>
    </source>
</evidence>
<keyword evidence="2" id="KW-1003">Cell membrane</keyword>
<dbReference type="EMBL" id="MFKJ01000011">
    <property type="protein sequence ID" value="OGG38912.1"/>
    <property type="molecule type" value="Genomic_DNA"/>
</dbReference>
<comment type="subcellular location">
    <subcellularLocation>
        <location evidence="1">Cell membrane</location>
        <topology evidence="1">Multi-pass membrane protein</topology>
    </subcellularLocation>
</comment>
<dbReference type="Proteomes" id="UP000178825">
    <property type="component" value="Unassembled WGS sequence"/>
</dbReference>
<protein>
    <recommendedName>
        <fullName evidence="10">DedA family protein</fullName>
    </recommendedName>
</protein>
<name>A0A1F6BQ76_9BACT</name>
<feature type="transmembrane region" description="Helical" evidence="7">
    <location>
        <begin position="156"/>
        <end position="177"/>
    </location>
</feature>
<comment type="caution">
    <text evidence="8">The sequence shown here is derived from an EMBL/GenBank/DDBJ whole genome shotgun (WGS) entry which is preliminary data.</text>
</comment>
<feature type="transmembrane region" description="Helical" evidence="7">
    <location>
        <begin position="125"/>
        <end position="144"/>
    </location>
</feature>
<dbReference type="PANTHER" id="PTHR42709">
    <property type="entry name" value="ALKALINE PHOSPHATASE LIKE PROTEIN"/>
    <property type="match status" value="1"/>
</dbReference>
<feature type="transmembrane region" description="Helical" evidence="7">
    <location>
        <begin position="65"/>
        <end position="86"/>
    </location>
</feature>
<organism evidence="8 9">
    <name type="scientific">Candidatus Jorgensenbacteria bacterium RIFCSPHIGHO2_02_FULL_45_20</name>
    <dbReference type="NCBI Taxonomy" id="1798470"/>
    <lineage>
        <taxon>Bacteria</taxon>
        <taxon>Candidatus Joergenseniibacteriota</taxon>
    </lineage>
</organism>
<keyword evidence="5 7" id="KW-0472">Membrane</keyword>
<sequence length="250" mass="28900">MLRANLFDEKILMYNEPMDNALGVGQWILHNPAWTDAIIALGMVIYGSATILVSVYLAINHDIEWTRLFAIVLGVMIIEDVFWYYLGQIMRHTRFGWRFYKKHKSNKRTQAYLHYLKKNISRISIVSRFLPGGAITVVFLIGWSRTKISRFLKVDMASIALWFGSMTVVSYFLMSGLHYLHSEEIFRNVEIGIAAAVLVFVFGGQIFRKLFGKYVGLELKAEEFGKKVEEAEKETQEQKKNSVQEKVEKI</sequence>
<evidence type="ECO:0000256" key="6">
    <source>
        <dbReference type="SAM" id="MobiDB-lite"/>
    </source>
</evidence>
<evidence type="ECO:0000313" key="8">
    <source>
        <dbReference type="EMBL" id="OGG38912.1"/>
    </source>
</evidence>
<evidence type="ECO:0000313" key="9">
    <source>
        <dbReference type="Proteomes" id="UP000178825"/>
    </source>
</evidence>
<dbReference type="AlphaFoldDB" id="A0A1F6BQ76"/>
<dbReference type="PANTHER" id="PTHR42709:SF6">
    <property type="entry name" value="UNDECAPRENYL PHOSPHATE TRANSPORTER A"/>
    <property type="match status" value="1"/>
</dbReference>
<dbReference type="InterPro" id="IPR051311">
    <property type="entry name" value="DedA_domain"/>
</dbReference>
<keyword evidence="4 7" id="KW-1133">Transmembrane helix</keyword>
<evidence type="ECO:0000256" key="1">
    <source>
        <dbReference type="ARBA" id="ARBA00004651"/>
    </source>
</evidence>
<feature type="transmembrane region" description="Helical" evidence="7">
    <location>
        <begin position="37"/>
        <end position="59"/>
    </location>
</feature>